<gene>
    <name evidence="1" type="ORF">DSO57_1038623</name>
</gene>
<sequence length="178" mass="20184">MTPLQPWSTELILDWTLASPGVSTFYTLYCNVHIHVLHLNLLSRSFGRYNVHAKVFCWLMTVYPIVTALTGFQFTNLLPYILQVVPTVTGYYRKSFSYFFKLAPLLWWALPAKDLACVIPENDGPPAQAWIPGKKGATVKFRTIILHYQIKNIKYKARELMTLASIICMGGLTVLGAL</sequence>
<accession>A0ACC2RPH3</accession>
<organism evidence="1 2">
    <name type="scientific">Entomophthora muscae</name>
    <dbReference type="NCBI Taxonomy" id="34485"/>
    <lineage>
        <taxon>Eukaryota</taxon>
        <taxon>Fungi</taxon>
        <taxon>Fungi incertae sedis</taxon>
        <taxon>Zoopagomycota</taxon>
        <taxon>Entomophthoromycotina</taxon>
        <taxon>Entomophthoromycetes</taxon>
        <taxon>Entomophthorales</taxon>
        <taxon>Entomophthoraceae</taxon>
        <taxon>Entomophthora</taxon>
    </lineage>
</organism>
<protein>
    <submittedName>
        <fullName evidence="1">Uncharacterized protein</fullName>
    </submittedName>
</protein>
<proteinExistence type="predicted"/>
<keyword evidence="2" id="KW-1185">Reference proteome</keyword>
<evidence type="ECO:0000313" key="2">
    <source>
        <dbReference type="Proteomes" id="UP001165960"/>
    </source>
</evidence>
<name>A0ACC2RPH3_9FUNG</name>
<comment type="caution">
    <text evidence="1">The sequence shown here is derived from an EMBL/GenBank/DDBJ whole genome shotgun (WGS) entry which is preliminary data.</text>
</comment>
<dbReference type="Proteomes" id="UP001165960">
    <property type="component" value="Unassembled WGS sequence"/>
</dbReference>
<reference evidence="1" key="1">
    <citation type="submission" date="2022-04" db="EMBL/GenBank/DDBJ databases">
        <title>Genome of the entomopathogenic fungus Entomophthora muscae.</title>
        <authorList>
            <person name="Elya C."/>
            <person name="Lovett B.R."/>
            <person name="Lee E."/>
            <person name="Macias A.M."/>
            <person name="Hajek A.E."/>
            <person name="De Bivort B.L."/>
            <person name="Kasson M.T."/>
            <person name="De Fine Licht H.H."/>
            <person name="Stajich J.E."/>
        </authorList>
    </citation>
    <scope>NUCLEOTIDE SEQUENCE</scope>
    <source>
        <strain evidence="1">Berkeley</strain>
    </source>
</reference>
<evidence type="ECO:0000313" key="1">
    <source>
        <dbReference type="EMBL" id="KAJ9051990.1"/>
    </source>
</evidence>
<dbReference type="EMBL" id="QTSX02006899">
    <property type="protein sequence ID" value="KAJ9051990.1"/>
    <property type="molecule type" value="Genomic_DNA"/>
</dbReference>